<dbReference type="SMART" id="SM00729">
    <property type="entry name" value="Elp3"/>
    <property type="match status" value="1"/>
</dbReference>
<dbReference type="PANTHER" id="PTHR43432:SF3">
    <property type="entry name" value="SLR0285 PROTEIN"/>
    <property type="match status" value="1"/>
</dbReference>
<dbReference type="NCBIfam" id="NF038135">
    <property type="entry name" value="rSAM_Rv2578c"/>
    <property type="match status" value="1"/>
</dbReference>
<sequence>MRWADQEVSVDGVPVDDGALPGLQRSGLVRSVRSPDFAGITFHEVLAKSALNKLPEGSQLPFRHTVNTFRGCSHACRYCFARPTHEYLDLDAGADFDSQVVVKLNVAAVLRKELRRRSWTRETVALGTNTDPYQRAEGRYRLMPGVIAALTESATPFSILTKGTLLRRDLPLLRQAAGKVPVSIGISLALIDPDLQKTLEPGTPSPKARLALIRDVADAGFAPHVMVAPVLPYLTDSASDLDGLLGALAEAGASGVTAFPLHLRGATKPWFLDWLATEHPRLIPRYRGLYGRGAYVTKEYSAWLRDRMAPLVRKHGLGDSGGLYGAASSGRVAASREVGMTIAAERALVAAPELAQALTLF</sequence>
<dbReference type="AlphaFoldDB" id="A0A857LLR9"/>
<dbReference type="Pfam" id="PF04055">
    <property type="entry name" value="Radical_SAM"/>
    <property type="match status" value="1"/>
</dbReference>
<dbReference type="SUPFAM" id="SSF102114">
    <property type="entry name" value="Radical SAM enzymes"/>
    <property type="match status" value="1"/>
</dbReference>
<protein>
    <submittedName>
        <fullName evidence="1">Radical SAM protein</fullName>
    </submittedName>
</protein>
<dbReference type="PANTHER" id="PTHR43432">
    <property type="entry name" value="SLR0285 PROTEIN"/>
    <property type="match status" value="1"/>
</dbReference>
<name>A0A857LLR9_9ACTN</name>
<gene>
    <name evidence="1" type="ORF">GII30_07720</name>
</gene>
<dbReference type="GO" id="GO:0003824">
    <property type="term" value="F:catalytic activity"/>
    <property type="evidence" value="ECO:0007669"/>
    <property type="project" value="InterPro"/>
</dbReference>
<dbReference type="InterPro" id="IPR007197">
    <property type="entry name" value="rSAM"/>
</dbReference>
<dbReference type="CDD" id="cd01335">
    <property type="entry name" value="Radical_SAM"/>
    <property type="match status" value="1"/>
</dbReference>
<reference evidence="1" key="1">
    <citation type="journal article" date="2021" name="Nat. Microbiol.">
        <title>Cocultivation of an ultrasmall environmental parasitic bacterium with lytic ability against bacteria associated with wastewater foams.</title>
        <authorList>
            <person name="Batinovic S."/>
            <person name="Rose J.J.A."/>
            <person name="Ratcliffe J."/>
            <person name="Seviour R.J."/>
            <person name="Petrovski S."/>
        </authorList>
    </citation>
    <scope>NUCLEOTIDE SEQUENCE</scope>
    <source>
        <strain evidence="1">CON44</strain>
    </source>
</reference>
<dbReference type="GO" id="GO:0051536">
    <property type="term" value="F:iron-sulfur cluster binding"/>
    <property type="evidence" value="ECO:0007669"/>
    <property type="project" value="InterPro"/>
</dbReference>
<accession>A0A857LLR9</accession>
<evidence type="ECO:0000313" key="1">
    <source>
        <dbReference type="EMBL" id="QHN39078.1"/>
    </source>
</evidence>
<dbReference type="InterPro" id="IPR006638">
    <property type="entry name" value="Elp3/MiaA/NifB-like_rSAM"/>
</dbReference>
<dbReference type="EMBL" id="CP045810">
    <property type="protein sequence ID" value="QHN39078.1"/>
    <property type="molecule type" value="Genomic_DNA"/>
</dbReference>
<dbReference type="SFLD" id="SFLDS00029">
    <property type="entry name" value="Radical_SAM"/>
    <property type="match status" value="1"/>
</dbReference>
<dbReference type="RefSeq" id="WP_040515461.1">
    <property type="nucleotide sequence ID" value="NZ_CP045804.1"/>
</dbReference>
<organism evidence="1">
    <name type="scientific">Gordonia amarae</name>
    <dbReference type="NCBI Taxonomy" id="36821"/>
    <lineage>
        <taxon>Bacteria</taxon>
        <taxon>Bacillati</taxon>
        <taxon>Actinomycetota</taxon>
        <taxon>Actinomycetes</taxon>
        <taxon>Mycobacteriales</taxon>
        <taxon>Gordoniaceae</taxon>
        <taxon>Gordonia</taxon>
    </lineage>
</organism>
<proteinExistence type="predicted"/>
<dbReference type="InterPro" id="IPR040086">
    <property type="entry name" value="MJ0683-like"/>
</dbReference>
<dbReference type="InterPro" id="IPR058240">
    <property type="entry name" value="rSAM_sf"/>
</dbReference>
<dbReference type="SFLD" id="SFLDG01084">
    <property type="entry name" value="Uncharacterised_Radical_SAM_Su"/>
    <property type="match status" value="1"/>
</dbReference>
<dbReference type="Gene3D" id="3.80.30.30">
    <property type="match status" value="1"/>
</dbReference>
<dbReference type="PROSITE" id="PS51918">
    <property type="entry name" value="RADICAL_SAM"/>
    <property type="match status" value="1"/>
</dbReference>